<dbReference type="Proteomes" id="UP000663852">
    <property type="component" value="Unassembled WGS sequence"/>
</dbReference>
<comment type="caution">
    <text evidence="2">The sequence shown here is derived from an EMBL/GenBank/DDBJ whole genome shotgun (WGS) entry which is preliminary data.</text>
</comment>
<keyword evidence="1" id="KW-0732">Signal</keyword>
<gene>
    <name evidence="2" type="ORF">EDS130_LOCUS20319</name>
</gene>
<dbReference type="EMBL" id="CAJNOJ010000099">
    <property type="protein sequence ID" value="CAF1107419.1"/>
    <property type="molecule type" value="Genomic_DNA"/>
</dbReference>
<name>A0A814PKV9_ADIRI</name>
<evidence type="ECO:0000256" key="1">
    <source>
        <dbReference type="SAM" id="SignalP"/>
    </source>
</evidence>
<evidence type="ECO:0008006" key="4">
    <source>
        <dbReference type="Google" id="ProtNLM"/>
    </source>
</evidence>
<feature type="chain" id="PRO_5032784735" description="Defensin" evidence="1">
    <location>
        <begin position="28"/>
        <end position="87"/>
    </location>
</feature>
<protein>
    <recommendedName>
        <fullName evidence="4">Defensin</fullName>
    </recommendedName>
</protein>
<dbReference type="AlphaFoldDB" id="A0A814PKV9"/>
<proteinExistence type="predicted"/>
<dbReference type="OrthoDB" id="10294581at2759"/>
<reference evidence="2" key="1">
    <citation type="submission" date="2021-02" db="EMBL/GenBank/DDBJ databases">
        <authorList>
            <person name="Nowell W R."/>
        </authorList>
    </citation>
    <scope>NUCLEOTIDE SEQUENCE</scope>
</reference>
<organism evidence="2 3">
    <name type="scientific">Adineta ricciae</name>
    <name type="common">Rotifer</name>
    <dbReference type="NCBI Taxonomy" id="249248"/>
    <lineage>
        <taxon>Eukaryota</taxon>
        <taxon>Metazoa</taxon>
        <taxon>Spiralia</taxon>
        <taxon>Gnathifera</taxon>
        <taxon>Rotifera</taxon>
        <taxon>Eurotatoria</taxon>
        <taxon>Bdelloidea</taxon>
        <taxon>Adinetida</taxon>
        <taxon>Adinetidae</taxon>
        <taxon>Adineta</taxon>
    </lineage>
</organism>
<accession>A0A814PKV9</accession>
<sequence length="87" mass="9709">MANRTTISFAFIVVVLVLATQIEQGEGFLVPDFIGQYFHLCGCPDTAKCENNCATRFNGTAGRCSGFLHARCECQIKKEWVSKERQC</sequence>
<evidence type="ECO:0000313" key="3">
    <source>
        <dbReference type="Proteomes" id="UP000663852"/>
    </source>
</evidence>
<evidence type="ECO:0000313" key="2">
    <source>
        <dbReference type="EMBL" id="CAF1107419.1"/>
    </source>
</evidence>
<feature type="signal peptide" evidence="1">
    <location>
        <begin position="1"/>
        <end position="27"/>
    </location>
</feature>